<feature type="domain" description="Iron-binding zinc finger CDGSH type" evidence="6">
    <location>
        <begin position="83"/>
        <end position="120"/>
    </location>
</feature>
<dbReference type="PANTHER" id="PTHR46491:SF3">
    <property type="entry name" value="CDGSH IRON-SULFUR DOMAIN-CONTAINING PROTEIN 3, MITOCHONDRIAL"/>
    <property type="match status" value="1"/>
</dbReference>
<protein>
    <recommendedName>
        <fullName evidence="6">Iron-binding zinc finger CDGSH type domain-containing protein</fullName>
    </recommendedName>
</protein>
<evidence type="ECO:0000256" key="1">
    <source>
        <dbReference type="ARBA" id="ARBA00022714"/>
    </source>
</evidence>
<dbReference type="AlphaFoldDB" id="A0AA36M591"/>
<dbReference type="Gene3D" id="3.40.5.90">
    <property type="entry name" value="CDGSH iron-sulfur domain, mitoNEET-type"/>
    <property type="match status" value="2"/>
</dbReference>
<comment type="cofactor">
    <cofactor evidence="5">
        <name>[2Fe-2S] cluster</name>
        <dbReference type="ChEBI" id="CHEBI:190135"/>
    </cofactor>
</comment>
<dbReference type="SMART" id="SM00704">
    <property type="entry name" value="ZnF_CDGSH"/>
    <property type="match status" value="2"/>
</dbReference>
<dbReference type="InterPro" id="IPR042216">
    <property type="entry name" value="MitoNEET_CISD"/>
</dbReference>
<keyword evidence="3" id="KW-0408">Iron</keyword>
<keyword evidence="4" id="KW-0411">Iron-sulfur</keyword>
<name>A0AA36M591_CYLNA</name>
<sequence length="156" mass="17178">MYKNLLTRCSSSPCVNIVRSKAKGVTILNPGADYLPRNGVPSSNKPIKVNLESGKQYSWCSCGLTKTEPFCDGSHRCEGITTLRPIKFQVEKSGDYFLCNCKQTATRPICDRAHGRLVVPPRDVNATRFVVFGDNSPVYEGVARNLGYKPKSGGFQ</sequence>
<evidence type="ECO:0000256" key="5">
    <source>
        <dbReference type="ARBA" id="ARBA00034078"/>
    </source>
</evidence>
<evidence type="ECO:0000256" key="3">
    <source>
        <dbReference type="ARBA" id="ARBA00023004"/>
    </source>
</evidence>
<keyword evidence="1" id="KW-0001">2Fe-2S</keyword>
<gene>
    <name evidence="7" type="ORF">CYNAS_LOCUS9500</name>
</gene>
<dbReference type="EMBL" id="CATQJL010000223">
    <property type="protein sequence ID" value="CAJ0597517.1"/>
    <property type="molecule type" value="Genomic_DNA"/>
</dbReference>
<evidence type="ECO:0000256" key="2">
    <source>
        <dbReference type="ARBA" id="ARBA00022723"/>
    </source>
</evidence>
<organism evidence="7 8">
    <name type="scientific">Cylicocyclus nassatus</name>
    <name type="common">Nematode worm</name>
    <dbReference type="NCBI Taxonomy" id="53992"/>
    <lineage>
        <taxon>Eukaryota</taxon>
        <taxon>Metazoa</taxon>
        <taxon>Ecdysozoa</taxon>
        <taxon>Nematoda</taxon>
        <taxon>Chromadorea</taxon>
        <taxon>Rhabditida</taxon>
        <taxon>Rhabditina</taxon>
        <taxon>Rhabditomorpha</taxon>
        <taxon>Strongyloidea</taxon>
        <taxon>Strongylidae</taxon>
        <taxon>Cylicocyclus</taxon>
    </lineage>
</organism>
<evidence type="ECO:0000313" key="8">
    <source>
        <dbReference type="Proteomes" id="UP001176961"/>
    </source>
</evidence>
<dbReference type="GO" id="GO:0046872">
    <property type="term" value="F:metal ion binding"/>
    <property type="evidence" value="ECO:0007669"/>
    <property type="project" value="UniProtKB-KW"/>
</dbReference>
<keyword evidence="2" id="KW-0479">Metal-binding</keyword>
<keyword evidence="8" id="KW-1185">Reference proteome</keyword>
<evidence type="ECO:0000259" key="6">
    <source>
        <dbReference type="SMART" id="SM00704"/>
    </source>
</evidence>
<dbReference type="GO" id="GO:0051537">
    <property type="term" value="F:2 iron, 2 sulfur cluster binding"/>
    <property type="evidence" value="ECO:0007669"/>
    <property type="project" value="UniProtKB-KW"/>
</dbReference>
<evidence type="ECO:0000313" key="7">
    <source>
        <dbReference type="EMBL" id="CAJ0597517.1"/>
    </source>
</evidence>
<dbReference type="GO" id="GO:0005739">
    <property type="term" value="C:mitochondrion"/>
    <property type="evidence" value="ECO:0007669"/>
    <property type="project" value="TreeGrafter"/>
</dbReference>
<dbReference type="Proteomes" id="UP001176961">
    <property type="component" value="Unassembled WGS sequence"/>
</dbReference>
<dbReference type="PANTHER" id="PTHR46491">
    <property type="entry name" value="CDGSH IRON SULFUR DOMAIN PROTEIN HOMOLOG"/>
    <property type="match status" value="1"/>
</dbReference>
<reference evidence="7" key="1">
    <citation type="submission" date="2023-07" db="EMBL/GenBank/DDBJ databases">
        <authorList>
            <consortium name="CYATHOMIX"/>
        </authorList>
    </citation>
    <scope>NUCLEOTIDE SEQUENCE</scope>
    <source>
        <strain evidence="7">N/A</strain>
    </source>
</reference>
<evidence type="ECO:0000256" key="4">
    <source>
        <dbReference type="ARBA" id="ARBA00023014"/>
    </source>
</evidence>
<accession>A0AA36M591</accession>
<feature type="domain" description="Iron-binding zinc finger CDGSH type" evidence="6">
    <location>
        <begin position="44"/>
        <end position="81"/>
    </location>
</feature>
<dbReference type="InterPro" id="IPR018967">
    <property type="entry name" value="FeS-contain_CDGSH-typ"/>
</dbReference>
<dbReference type="InterPro" id="IPR052950">
    <property type="entry name" value="CISD"/>
</dbReference>
<dbReference type="Pfam" id="PF09360">
    <property type="entry name" value="zf-CDGSH"/>
    <property type="match status" value="1"/>
</dbReference>
<comment type="caution">
    <text evidence="7">The sequence shown here is derived from an EMBL/GenBank/DDBJ whole genome shotgun (WGS) entry which is preliminary data.</text>
</comment>
<proteinExistence type="predicted"/>